<dbReference type="EMBL" id="QFQP01000017">
    <property type="protein sequence ID" value="PZR10473.1"/>
    <property type="molecule type" value="Genomic_DNA"/>
</dbReference>
<feature type="signal peptide" evidence="1">
    <location>
        <begin position="1"/>
        <end position="23"/>
    </location>
</feature>
<name>A0A2W5TBI9_9BACT</name>
<dbReference type="AlphaFoldDB" id="A0A2W5TBI9"/>
<dbReference type="PROSITE" id="PS51257">
    <property type="entry name" value="PROKAR_LIPOPROTEIN"/>
    <property type="match status" value="1"/>
</dbReference>
<proteinExistence type="predicted"/>
<sequence>MKIIGAAFLVVVSASLFSGCSSAVGCDFREVKDGLNNGPEPRCQERTGLQATTFGPSCAALSAKVVDDGCPRDGIVFGCEVSGGGGDVVDWYYAPKTRADAEIECGNEKILEAP</sequence>
<comment type="caution">
    <text evidence="2">The sequence shown here is derived from an EMBL/GenBank/DDBJ whole genome shotgun (WGS) entry which is preliminary data.</text>
</comment>
<accession>A0A2W5TBI9</accession>
<evidence type="ECO:0008006" key="4">
    <source>
        <dbReference type="Google" id="ProtNLM"/>
    </source>
</evidence>
<feature type="chain" id="PRO_5015908269" description="Lipoprotein" evidence="1">
    <location>
        <begin position="24"/>
        <end position="114"/>
    </location>
</feature>
<protein>
    <recommendedName>
        <fullName evidence="4">Lipoprotein</fullName>
    </recommendedName>
</protein>
<reference evidence="2 3" key="1">
    <citation type="submission" date="2017-08" db="EMBL/GenBank/DDBJ databases">
        <title>Infants hospitalized years apart are colonized by the same room-sourced microbial strains.</title>
        <authorList>
            <person name="Brooks B."/>
            <person name="Olm M.R."/>
            <person name="Firek B.A."/>
            <person name="Baker R."/>
            <person name="Thomas B.C."/>
            <person name="Morowitz M.J."/>
            <person name="Banfield J.F."/>
        </authorList>
    </citation>
    <scope>NUCLEOTIDE SEQUENCE [LARGE SCALE GENOMIC DNA]</scope>
    <source>
        <strain evidence="2">S2_003_000_R2_14</strain>
    </source>
</reference>
<evidence type="ECO:0000313" key="3">
    <source>
        <dbReference type="Proteomes" id="UP000249061"/>
    </source>
</evidence>
<keyword evidence="1" id="KW-0732">Signal</keyword>
<evidence type="ECO:0000313" key="2">
    <source>
        <dbReference type="EMBL" id="PZR10473.1"/>
    </source>
</evidence>
<dbReference type="Proteomes" id="UP000249061">
    <property type="component" value="Unassembled WGS sequence"/>
</dbReference>
<gene>
    <name evidence="2" type="ORF">DI536_19710</name>
</gene>
<evidence type="ECO:0000256" key="1">
    <source>
        <dbReference type="SAM" id="SignalP"/>
    </source>
</evidence>
<organism evidence="2 3">
    <name type="scientific">Archangium gephyra</name>
    <dbReference type="NCBI Taxonomy" id="48"/>
    <lineage>
        <taxon>Bacteria</taxon>
        <taxon>Pseudomonadati</taxon>
        <taxon>Myxococcota</taxon>
        <taxon>Myxococcia</taxon>
        <taxon>Myxococcales</taxon>
        <taxon>Cystobacterineae</taxon>
        <taxon>Archangiaceae</taxon>
        <taxon>Archangium</taxon>
    </lineage>
</organism>